<evidence type="ECO:0000313" key="2">
    <source>
        <dbReference type="Proteomes" id="UP001168821"/>
    </source>
</evidence>
<evidence type="ECO:0000313" key="1">
    <source>
        <dbReference type="EMBL" id="KAJ3644657.1"/>
    </source>
</evidence>
<dbReference type="AlphaFoldDB" id="A0AA38HWS9"/>
<comment type="caution">
    <text evidence="1">The sequence shown here is derived from an EMBL/GenBank/DDBJ whole genome shotgun (WGS) entry which is preliminary data.</text>
</comment>
<organism evidence="1 2">
    <name type="scientific">Zophobas morio</name>
    <dbReference type="NCBI Taxonomy" id="2755281"/>
    <lineage>
        <taxon>Eukaryota</taxon>
        <taxon>Metazoa</taxon>
        <taxon>Ecdysozoa</taxon>
        <taxon>Arthropoda</taxon>
        <taxon>Hexapoda</taxon>
        <taxon>Insecta</taxon>
        <taxon>Pterygota</taxon>
        <taxon>Neoptera</taxon>
        <taxon>Endopterygota</taxon>
        <taxon>Coleoptera</taxon>
        <taxon>Polyphaga</taxon>
        <taxon>Cucujiformia</taxon>
        <taxon>Tenebrionidae</taxon>
        <taxon>Zophobas</taxon>
    </lineage>
</organism>
<gene>
    <name evidence="1" type="ORF">Zmor_022371</name>
</gene>
<sequence>MPKYVTFITSTNRCRKRRRSNGKSINLSTFIIHHKNPLQNCRSSATTQSNAGRDGINSEGNLFSGFYRPCFGYSCAKFALEHVPRRHGNFEVVLIKFEGIDPILGASLAADPRVQEGASWPGHKLRKPIARKTATGCSSLHFLNRVMSRRDFNKTTSL</sequence>
<name>A0AA38HWS9_9CUCU</name>
<dbReference type="Proteomes" id="UP001168821">
    <property type="component" value="Unassembled WGS sequence"/>
</dbReference>
<accession>A0AA38HWS9</accession>
<dbReference type="EMBL" id="JALNTZ010000007">
    <property type="protein sequence ID" value="KAJ3644657.1"/>
    <property type="molecule type" value="Genomic_DNA"/>
</dbReference>
<proteinExistence type="predicted"/>
<protein>
    <submittedName>
        <fullName evidence="1">Uncharacterized protein</fullName>
    </submittedName>
</protein>
<reference evidence="1" key="1">
    <citation type="journal article" date="2023" name="G3 (Bethesda)">
        <title>Whole genome assemblies of Zophobas morio and Tenebrio molitor.</title>
        <authorList>
            <person name="Kaur S."/>
            <person name="Stinson S.A."/>
            <person name="diCenzo G.C."/>
        </authorList>
    </citation>
    <scope>NUCLEOTIDE SEQUENCE</scope>
    <source>
        <strain evidence="1">QUZm001</strain>
    </source>
</reference>
<keyword evidence="2" id="KW-1185">Reference proteome</keyword>